<dbReference type="EMBL" id="MRWQ01000006">
    <property type="protein sequence ID" value="OKL36683.1"/>
    <property type="molecule type" value="Genomic_DNA"/>
</dbReference>
<sequence length="663" mass="78663">MYKKISSFNFASLRFNEDIDTQFKIFTNKFITEFENSILESFVFHASPLTYDERERDFLRKILKPSNVFPIELDRKTGLEILDILLTIKLEDYLRVPFNHSKNEEQKEKVTDLMSFEEYVGKKDKNSRDSLEKQMKELKIFEDGNFDRPPYFLLYRARNIVASRLKNRSYTIKALNKFVFKLKEGFELYLYDKIMADNLHCLDDNDKNSIYHRLENELLNGFLNDFRLGKTEEEGNKLVFEIKRKLEEASISERIKELMWSSYIKELERGKVDNLLVGWTRTFKEELEKNFLTLKVGNDVEDLEFHHFPLPVDSIKKILLAFIFKEDNFTELIQSAFQGIENVEKTKLINQLHEEYLQKNNFSVALCVKNIKTDENFLNSKLNPFITVMSNEMFKSWQYELYPNEGAKRLFLDNGGLENTTWFIVDDVQCAVSDTDQAYHVAREKLKNLLNFLFHFISREDQINYEIVDPYLIFNHDTKSWTMGRMLSPGIADPKNIDDLEIDLLKFTNNFFEVHSLERDLVIKAINCYIKICKTDDVEEKMQYQSEIFKILFQTHDIQELSTSCAIIVAGTNYDKNDVTYGEMRRWLIEDFHEFFYIADRKGFIPLKMQINERFMVFCKIIIRTILFNLIPINKDSQYSVKDVIEWILTINPNKDPIVRGNM</sequence>
<accession>A0A1Q5P3D5</accession>
<reference evidence="1 2" key="1">
    <citation type="submission" date="2016-12" db="EMBL/GenBank/DDBJ databases">
        <title>Domibacillus sp. SAOS 44 whole genome sequencing.</title>
        <authorList>
            <person name="Verma A."/>
            <person name="Krishnamurthi S."/>
        </authorList>
    </citation>
    <scope>NUCLEOTIDE SEQUENCE [LARGE SCALE GENOMIC DNA]</scope>
    <source>
        <strain evidence="1 2">SAOS 44</strain>
    </source>
</reference>
<organism evidence="1 2">
    <name type="scientific">Domibacillus mangrovi</name>
    <dbReference type="NCBI Taxonomy" id="1714354"/>
    <lineage>
        <taxon>Bacteria</taxon>
        <taxon>Bacillati</taxon>
        <taxon>Bacillota</taxon>
        <taxon>Bacilli</taxon>
        <taxon>Bacillales</taxon>
        <taxon>Bacillaceae</taxon>
        <taxon>Domibacillus</taxon>
    </lineage>
</organism>
<gene>
    <name evidence="1" type="ORF">BLL40_08065</name>
</gene>
<name>A0A1Q5P3D5_9BACI</name>
<evidence type="ECO:0000313" key="1">
    <source>
        <dbReference type="EMBL" id="OKL36683.1"/>
    </source>
</evidence>
<dbReference type="AlphaFoldDB" id="A0A1Q5P3D5"/>
<dbReference type="OrthoDB" id="2971900at2"/>
<dbReference type="STRING" id="1714354.BLL40_08065"/>
<dbReference type="RefSeq" id="WP_073711408.1">
    <property type="nucleotide sequence ID" value="NZ_MRWQ01000006.1"/>
</dbReference>
<keyword evidence="2" id="KW-1185">Reference proteome</keyword>
<protein>
    <submittedName>
        <fullName evidence="1">Uncharacterized protein</fullName>
    </submittedName>
</protein>
<proteinExistence type="predicted"/>
<dbReference type="Proteomes" id="UP000186524">
    <property type="component" value="Unassembled WGS sequence"/>
</dbReference>
<comment type="caution">
    <text evidence="1">The sequence shown here is derived from an EMBL/GenBank/DDBJ whole genome shotgun (WGS) entry which is preliminary data.</text>
</comment>
<evidence type="ECO:0000313" key="2">
    <source>
        <dbReference type="Proteomes" id="UP000186524"/>
    </source>
</evidence>